<dbReference type="EMBL" id="RQZF01000010">
    <property type="protein sequence ID" value="RRC94784.1"/>
    <property type="molecule type" value="Genomic_DNA"/>
</dbReference>
<comment type="caution">
    <text evidence="1">The sequence shown here is derived from an EMBL/GenBank/DDBJ whole genome shotgun (WGS) entry which is preliminary data.</text>
</comment>
<reference evidence="1 2" key="1">
    <citation type="submission" date="2018-11" db="EMBL/GenBank/DDBJ databases">
        <title>Genomes From Bacteria Associated with the Canine Oral Cavity: a Test Case for Automated Genome-Based Taxonomic Assignment.</title>
        <authorList>
            <person name="Coil D.A."/>
            <person name="Jospin G."/>
            <person name="Darling A.E."/>
            <person name="Wallis C."/>
            <person name="Davis I.J."/>
            <person name="Harris S."/>
            <person name="Eisen J.A."/>
            <person name="Holcombe L.J."/>
            <person name="O'Flynn C."/>
        </authorList>
    </citation>
    <scope>NUCLEOTIDE SEQUENCE [LARGE SCALE GENOMIC DNA]</scope>
    <source>
        <strain evidence="1 2">OH770</strain>
    </source>
</reference>
<accession>A0A3P1SCL1</accession>
<protein>
    <submittedName>
        <fullName evidence="1">Uncharacterized protein</fullName>
    </submittedName>
</protein>
<keyword evidence="2" id="KW-1185">Reference proteome</keyword>
<dbReference type="AlphaFoldDB" id="A0A3P1SCL1"/>
<dbReference type="Proteomes" id="UP000280444">
    <property type="component" value="Unassembled WGS sequence"/>
</dbReference>
<organism evidence="1 2">
    <name type="scientific">Schaalia canis</name>
    <dbReference type="NCBI Taxonomy" id="100469"/>
    <lineage>
        <taxon>Bacteria</taxon>
        <taxon>Bacillati</taxon>
        <taxon>Actinomycetota</taxon>
        <taxon>Actinomycetes</taxon>
        <taxon>Actinomycetales</taxon>
        <taxon>Actinomycetaceae</taxon>
        <taxon>Schaalia</taxon>
    </lineage>
</organism>
<dbReference type="RefSeq" id="WP_124871702.1">
    <property type="nucleotide sequence ID" value="NZ_RQZF01000010.1"/>
</dbReference>
<proteinExistence type="predicted"/>
<dbReference type="OrthoDB" id="5188280at2"/>
<gene>
    <name evidence="1" type="ORF">EII11_08855</name>
</gene>
<name>A0A3P1SCL1_9ACTO</name>
<evidence type="ECO:0000313" key="2">
    <source>
        <dbReference type="Proteomes" id="UP000280444"/>
    </source>
</evidence>
<sequence>MAEGYSHPRRPAMLDPQAADAIVGDTDPALASEIAHTSAWALLGVGDEEFDAATVERLRASIDKEGIDGIAHIWSRSPSFTLPGALWRIFLLSEWVRRDRDLVNERFTQGVDALLRQAGPNRHTQWPEGLSVEAVDAHCRALLHGQLTDDDLDGICRQAAALMRVLAAGENAHWIEDPADPLAHPVTTRAQALVRTADELEDAALRAAAGTLD</sequence>
<evidence type="ECO:0000313" key="1">
    <source>
        <dbReference type="EMBL" id="RRC94784.1"/>
    </source>
</evidence>